<evidence type="ECO:0000256" key="1">
    <source>
        <dbReference type="ARBA" id="ARBA00022729"/>
    </source>
</evidence>
<feature type="domain" description="Secretion system C-terminal sorting" evidence="2">
    <location>
        <begin position="281"/>
        <end position="351"/>
    </location>
</feature>
<keyword evidence="4" id="KW-1185">Reference proteome</keyword>
<proteinExistence type="predicted"/>
<dbReference type="EMBL" id="QNUF01000031">
    <property type="protein sequence ID" value="REC71809.1"/>
    <property type="molecule type" value="Genomic_DNA"/>
</dbReference>
<keyword evidence="1" id="KW-0732">Signal</keyword>
<evidence type="ECO:0000259" key="2">
    <source>
        <dbReference type="Pfam" id="PF18962"/>
    </source>
</evidence>
<protein>
    <submittedName>
        <fullName evidence="3">T9SS C-terminal target domain-containing protein</fullName>
    </submittedName>
</protein>
<dbReference type="RefSeq" id="WP_047496674.1">
    <property type="nucleotide sequence ID" value="NZ_BJYH01000039.1"/>
</dbReference>
<dbReference type="Pfam" id="PF18962">
    <property type="entry name" value="Por_Secre_tail"/>
    <property type="match status" value="1"/>
</dbReference>
<reference evidence="3 4" key="1">
    <citation type="journal article" date="2010" name="Syst. Appl. Microbiol.">
        <title>Four new species of Chryseobacterium from the rhizosphere of coastal sand dune plants, Chryseobacterium elymi sp. nov., Chryseobacterium hagamense sp. nov., Chryseobacterium lathyri sp. nov. and Chryseobacterium rhizosphaerae sp. nov.</title>
        <authorList>
            <person name="Cho S.H."/>
            <person name="Lee K.S."/>
            <person name="Shin D.S."/>
            <person name="Han J.H."/>
            <person name="Park K.S."/>
            <person name="Lee C.H."/>
            <person name="Park K.H."/>
            <person name="Kim S.B."/>
        </authorList>
    </citation>
    <scope>NUCLEOTIDE SEQUENCE [LARGE SCALE GENOMIC DNA]</scope>
    <source>
        <strain evidence="3 4">KCTC 22548</strain>
    </source>
</reference>
<dbReference type="NCBIfam" id="TIGR04183">
    <property type="entry name" value="Por_Secre_tail"/>
    <property type="match status" value="1"/>
</dbReference>
<evidence type="ECO:0000313" key="4">
    <source>
        <dbReference type="Proteomes" id="UP000256491"/>
    </source>
</evidence>
<comment type="caution">
    <text evidence="3">The sequence shown here is derived from an EMBL/GenBank/DDBJ whole genome shotgun (WGS) entry which is preliminary data.</text>
</comment>
<organism evidence="3 4">
    <name type="scientific">Chryseobacterium rhizosphaerae</name>
    <dbReference type="NCBI Taxonomy" id="395937"/>
    <lineage>
        <taxon>Bacteria</taxon>
        <taxon>Pseudomonadati</taxon>
        <taxon>Bacteroidota</taxon>
        <taxon>Flavobacteriia</taxon>
        <taxon>Flavobacteriales</taxon>
        <taxon>Weeksellaceae</taxon>
        <taxon>Chryseobacterium group</taxon>
        <taxon>Chryseobacterium</taxon>
    </lineage>
</organism>
<gene>
    <name evidence="3" type="ORF">DRF57_20105</name>
</gene>
<sequence>MEDFEKYISRRDLSSLTIPSVKTYSKVVIGIGTNQAGLSVQLLGGIAVETFNGSLSNNDYKIVNNEILKIGVTDPSKGTIEFNTAKPYDRIVLYLNSGVLLNGGLQVYYAYQLDRVYANSETHVAQCPGCAVQNPQNAVGPNEVDFSKLIQPISDSQYPIQQLLHFQTPRTSTKVVIGVSSDSKPIDQVIGGSSNFGVSPVNNGALSELPFIQLKKAPQNPYYGTIEFITTDPYNDVLLSARSSHFSEELKIHYVCQENLYNPALSNNTMKADSTEKVLTLFPNPTTGQITLEGNIVLTDADIFINNTLGKEVFRSKFRSKTIDLPATLPGGVYMLTVQTKDKEIYTHKIILTR</sequence>
<dbReference type="InterPro" id="IPR026444">
    <property type="entry name" value="Secre_tail"/>
</dbReference>
<name>A0ABX9IG94_9FLAO</name>
<evidence type="ECO:0000313" key="3">
    <source>
        <dbReference type="EMBL" id="REC71809.1"/>
    </source>
</evidence>
<dbReference type="Proteomes" id="UP000256491">
    <property type="component" value="Unassembled WGS sequence"/>
</dbReference>
<accession>A0ABX9IG94</accession>